<keyword evidence="2" id="KW-0812">Transmembrane</keyword>
<accession>A0ABV7WFN3</accession>
<dbReference type="EMBL" id="JBHRWW010000002">
    <property type="protein sequence ID" value="MFC3687376.1"/>
    <property type="molecule type" value="Genomic_DNA"/>
</dbReference>
<organism evidence="3 4">
    <name type="scientific">Aquipuribacter hungaricus</name>
    <dbReference type="NCBI Taxonomy" id="545624"/>
    <lineage>
        <taxon>Bacteria</taxon>
        <taxon>Bacillati</taxon>
        <taxon>Actinomycetota</taxon>
        <taxon>Actinomycetes</taxon>
        <taxon>Micrococcales</taxon>
        <taxon>Intrasporangiaceae</taxon>
        <taxon>Aquipuribacter</taxon>
    </lineage>
</organism>
<evidence type="ECO:0000313" key="3">
    <source>
        <dbReference type="EMBL" id="MFC3687376.1"/>
    </source>
</evidence>
<gene>
    <name evidence="3" type="ORF">ACFOLH_03365</name>
</gene>
<evidence type="ECO:0000256" key="1">
    <source>
        <dbReference type="SAM" id="MobiDB-lite"/>
    </source>
</evidence>
<feature type="compositionally biased region" description="Low complexity" evidence="1">
    <location>
        <begin position="139"/>
        <end position="149"/>
    </location>
</feature>
<sequence length="307" mass="29814">MPANSFGTPVAAPALPAAATEEPTATGRRTVVIAVAAGVAALGVLGGAAALVLGGGSDVELAAVPPAAVQPVPSVEPSPASTVSAPLPTAAVLGRNVFVPLVDDVGADAAGGDAPATDAPTGPPGGTAAGAATGGGSTTTGPAGPQAAAAEQRVRELQAQIATLTQQLVLAGAGDSALSQQVATLTAEQDALLAENAGLRDVVDRTRAELAKLRTVEFVSVDPVLPGDPLQLSVNGAAVTLDLEPAPDGGLDAVGDSVVLGTTTTGEPVVLTYRSVDDSVQPSTVMVQVGSSTYRVSVGGVLMFTVV</sequence>
<proteinExistence type="predicted"/>
<keyword evidence="2" id="KW-0472">Membrane</keyword>
<reference evidence="4" key="1">
    <citation type="journal article" date="2019" name="Int. J. Syst. Evol. Microbiol.">
        <title>The Global Catalogue of Microorganisms (GCM) 10K type strain sequencing project: providing services to taxonomists for standard genome sequencing and annotation.</title>
        <authorList>
            <consortium name="The Broad Institute Genomics Platform"/>
            <consortium name="The Broad Institute Genome Sequencing Center for Infectious Disease"/>
            <person name="Wu L."/>
            <person name="Ma J."/>
        </authorList>
    </citation>
    <scope>NUCLEOTIDE SEQUENCE [LARGE SCALE GENOMIC DNA]</scope>
    <source>
        <strain evidence="4">NCAIM B.02333</strain>
    </source>
</reference>
<evidence type="ECO:0000256" key="2">
    <source>
        <dbReference type="SAM" id="Phobius"/>
    </source>
</evidence>
<name>A0ABV7WFN3_9MICO</name>
<dbReference type="RefSeq" id="WP_340290645.1">
    <property type="nucleotide sequence ID" value="NZ_JBBEOI010000021.1"/>
</dbReference>
<comment type="caution">
    <text evidence="3">The sequence shown here is derived from an EMBL/GenBank/DDBJ whole genome shotgun (WGS) entry which is preliminary data.</text>
</comment>
<protein>
    <submittedName>
        <fullName evidence="3">Uncharacterized protein</fullName>
    </submittedName>
</protein>
<keyword evidence="2" id="KW-1133">Transmembrane helix</keyword>
<feature type="region of interest" description="Disordered" evidence="1">
    <location>
        <begin position="110"/>
        <end position="149"/>
    </location>
</feature>
<feature type="compositionally biased region" description="Low complexity" evidence="1">
    <location>
        <begin position="110"/>
        <end position="120"/>
    </location>
</feature>
<feature type="transmembrane region" description="Helical" evidence="2">
    <location>
        <begin position="31"/>
        <end position="53"/>
    </location>
</feature>
<keyword evidence="4" id="KW-1185">Reference proteome</keyword>
<feature type="compositionally biased region" description="Gly residues" evidence="1">
    <location>
        <begin position="124"/>
        <end position="138"/>
    </location>
</feature>
<evidence type="ECO:0000313" key="4">
    <source>
        <dbReference type="Proteomes" id="UP001595685"/>
    </source>
</evidence>
<dbReference type="Proteomes" id="UP001595685">
    <property type="component" value="Unassembled WGS sequence"/>
</dbReference>